<reference evidence="1 2" key="1">
    <citation type="journal article" date="2017" name="MBio">
        <title>Gut Symbiont Bacteroides fragilis Secretes a Eukaryotic-Like Ubiquitin Protein That Mediates Intraspecies Antagonism.</title>
        <authorList>
            <person name="Chatzidaki-Livanis M."/>
            <person name="Coyne M.J."/>
            <person name="Roelofs K.G."/>
            <person name="Gentyala R.R."/>
            <person name="Caldwell J.M."/>
            <person name="Comstock L.E."/>
        </authorList>
    </citation>
    <scope>NUCLEOTIDE SEQUENCE [LARGE SCALE GENOMIC DNA]</scope>
    <source>
        <strain evidence="1 2">12905</strain>
    </source>
</reference>
<dbReference type="PANTHER" id="PTHR35532">
    <property type="entry name" value="SIMILAR TO POLYHYDROXYALKANOATE DEPOLYMERASE"/>
    <property type="match status" value="1"/>
</dbReference>
<dbReference type="EMBL" id="PDCW01000017">
    <property type="protein sequence ID" value="PJY74106.1"/>
    <property type="molecule type" value="Genomic_DNA"/>
</dbReference>
<accession>A0A2M9V608</accession>
<dbReference type="InterPro" id="IPR038765">
    <property type="entry name" value="Papain-like_cys_pep_sf"/>
</dbReference>
<name>A0A2M9V608_BACFG</name>
<sequence length="636" mass="72363">MSGCIQPNNSRYPDKIHEVLKLSHNNRKEIEKALDFFINQKDSLKIRSIFFLVGNMADKYSLTPANEQDPFHSIILNNHIKEKEAWDPGKSRLGMALDSVYKTCTDPPRPKIVRDIEVITGNFLINNVEEAIKIWHRTKKFTECSFDDFCEYILPYRIGNESLSDWREQAYQKFSYLLDSISDPLELTKAIVQVSGIYYNAGMSKYPFFPTFSELDQLHWGSCDHLAAYLTFSLRAIGIPSTIDVVPAWANRGGGHAWNVVMNKDGKFVDVGFNGEGHNSISYKIPKIYRTGYSSNKGGIGYLDPLWKDVTGEYPMPISDIALSGSDSDMKGDVLFLCIFNNKDWIPVAVSATENKKTMTFGNVARGIPFGDNKIAGYQNEGKGIVYLPASVRNGVMVPFATPFILKENGDVHKLTPDHSALRSISLYRKYPKYGHISVYAARMADGCFEISNQTDFPTPKRIYTIKEPPKHAMAEVNLHAPATCRYIRYKAPDQSWVNISELQCYSPEGKLSGTPFASDKNKSPEELAKICDGNIDTFYAGEVRNAYVGIDFGKEVEIDRIIYSPRTDGNDVIPGEEYELFYWENRWVSLGRKKADSFRLQYDSVPDNSLLWLHNRTKGVEERIFTYMNNEQIWW</sequence>
<dbReference type="SUPFAM" id="SSF49785">
    <property type="entry name" value="Galactose-binding domain-like"/>
    <property type="match status" value="1"/>
</dbReference>
<dbReference type="InterPro" id="IPR008979">
    <property type="entry name" value="Galactose-bd-like_sf"/>
</dbReference>
<protein>
    <submittedName>
        <fullName evidence="1">F5/8 type C domain protein</fullName>
    </submittedName>
</protein>
<dbReference type="Proteomes" id="UP000231846">
    <property type="component" value="Unassembled WGS sequence"/>
</dbReference>
<comment type="caution">
    <text evidence="1">The sequence shown here is derived from an EMBL/GenBank/DDBJ whole genome shotgun (WGS) entry which is preliminary data.</text>
</comment>
<gene>
    <name evidence="1" type="ORF">CQW34_02586</name>
</gene>
<organism evidence="1 2">
    <name type="scientific">Bacteroides fragilis</name>
    <dbReference type="NCBI Taxonomy" id="817"/>
    <lineage>
        <taxon>Bacteria</taxon>
        <taxon>Pseudomonadati</taxon>
        <taxon>Bacteroidota</taxon>
        <taxon>Bacteroidia</taxon>
        <taxon>Bacteroidales</taxon>
        <taxon>Bacteroidaceae</taxon>
        <taxon>Bacteroides</taxon>
    </lineage>
</organism>
<dbReference type="SUPFAM" id="SSF54001">
    <property type="entry name" value="Cysteine proteinases"/>
    <property type="match status" value="1"/>
</dbReference>
<evidence type="ECO:0000313" key="1">
    <source>
        <dbReference type="EMBL" id="PJY74106.1"/>
    </source>
</evidence>
<evidence type="ECO:0000313" key="2">
    <source>
        <dbReference type="Proteomes" id="UP000231846"/>
    </source>
</evidence>
<proteinExistence type="predicted"/>
<dbReference type="Gene3D" id="2.60.120.260">
    <property type="entry name" value="Galactose-binding domain-like"/>
    <property type="match status" value="2"/>
</dbReference>
<dbReference type="AlphaFoldDB" id="A0A2M9V608"/>
<dbReference type="PANTHER" id="PTHR35532:SF5">
    <property type="entry name" value="CARBOHYDRATE-BINDING DOMAIN-CONTAINING PROTEIN"/>
    <property type="match status" value="1"/>
</dbReference>